<dbReference type="PROSITE" id="PS51724">
    <property type="entry name" value="SPOR"/>
    <property type="match status" value="1"/>
</dbReference>
<keyword evidence="2" id="KW-0472">Membrane</keyword>
<feature type="domain" description="SPOR" evidence="3">
    <location>
        <begin position="132"/>
        <end position="212"/>
    </location>
</feature>
<dbReference type="OrthoDB" id="8558195at2"/>
<dbReference type="SUPFAM" id="SSF110997">
    <property type="entry name" value="Sporulation related repeat"/>
    <property type="match status" value="1"/>
</dbReference>
<dbReference type="InterPro" id="IPR036680">
    <property type="entry name" value="SPOR-like_sf"/>
</dbReference>
<dbReference type="Proteomes" id="UP000243807">
    <property type="component" value="Chromosome"/>
</dbReference>
<dbReference type="InterPro" id="IPR007730">
    <property type="entry name" value="SPOR-like_dom"/>
</dbReference>
<sequence length="212" mass="22933">MPRDYKKRAPAKRKKPAAKTGMPGWAWLSLGLAIGLFAGFLFYLSERPAPPTPSLTLPIQKPVVRSAEKAATPKPARPQGGGTETAKDAAPPKFDFYTLLPKLEVVVPTGKPQPAKPIQNAQPKPSAPPQKIEIPGSYMLQTGSFGTYAQANRMKASLALLGFVANISQVEVGLDTWYRVQIGPFHDLKKLNAVRDALSRHKIDSLALKISG</sequence>
<organism evidence="4 5">
    <name type="scientific">Acidihalobacter ferrooxydans</name>
    <dbReference type="NCBI Taxonomy" id="1765967"/>
    <lineage>
        <taxon>Bacteria</taxon>
        <taxon>Pseudomonadati</taxon>
        <taxon>Pseudomonadota</taxon>
        <taxon>Gammaproteobacteria</taxon>
        <taxon>Chromatiales</taxon>
        <taxon>Ectothiorhodospiraceae</taxon>
        <taxon>Acidihalobacter</taxon>
    </lineage>
</organism>
<dbReference type="Gene3D" id="3.30.70.1070">
    <property type="entry name" value="Sporulation related repeat"/>
    <property type="match status" value="1"/>
</dbReference>
<keyword evidence="5" id="KW-1185">Reference proteome</keyword>
<evidence type="ECO:0000256" key="2">
    <source>
        <dbReference type="SAM" id="Phobius"/>
    </source>
</evidence>
<name>A0A1P8UG58_9GAMM</name>
<keyword evidence="2" id="KW-1133">Transmembrane helix</keyword>
<reference evidence="4 5" key="1">
    <citation type="submission" date="2017-01" db="EMBL/GenBank/DDBJ databases">
        <title>Draft sequence of Acidihalobacter ferrooxidans strain DSM 14175 (strain V8).</title>
        <authorList>
            <person name="Khaleque H.N."/>
            <person name="Ramsay J.P."/>
            <person name="Murphy R.J.T."/>
            <person name="Kaksonen A.H."/>
            <person name="Boxall N.J."/>
            <person name="Watkin E.L.J."/>
        </authorList>
    </citation>
    <scope>NUCLEOTIDE SEQUENCE [LARGE SCALE GENOMIC DNA]</scope>
    <source>
        <strain evidence="4 5">V8</strain>
    </source>
</reference>
<dbReference type="PANTHER" id="PTHR38687">
    <property type="entry name" value="CELL DIVISION PROTEIN DEDD-RELATED"/>
    <property type="match status" value="1"/>
</dbReference>
<accession>A0A1P8UG58</accession>
<proteinExistence type="predicted"/>
<evidence type="ECO:0000313" key="4">
    <source>
        <dbReference type="EMBL" id="APZ42751.1"/>
    </source>
</evidence>
<dbReference type="KEGG" id="afy:BW247_06295"/>
<gene>
    <name evidence="4" type="ORF">BW247_06295</name>
</gene>
<dbReference type="PANTHER" id="PTHR38687:SF1">
    <property type="entry name" value="CELL DIVISION PROTEIN DEDD"/>
    <property type="match status" value="1"/>
</dbReference>
<feature type="region of interest" description="Disordered" evidence="1">
    <location>
        <begin position="65"/>
        <end position="89"/>
    </location>
</feature>
<evidence type="ECO:0000259" key="3">
    <source>
        <dbReference type="PROSITE" id="PS51724"/>
    </source>
</evidence>
<dbReference type="RefSeq" id="WP_076836400.1">
    <property type="nucleotide sequence ID" value="NZ_CP019434.1"/>
</dbReference>
<dbReference type="AlphaFoldDB" id="A0A1P8UG58"/>
<dbReference type="GO" id="GO:0032506">
    <property type="term" value="P:cytokinetic process"/>
    <property type="evidence" value="ECO:0007669"/>
    <property type="project" value="TreeGrafter"/>
</dbReference>
<dbReference type="STRING" id="1765967.BW247_06295"/>
<dbReference type="EMBL" id="CP019434">
    <property type="protein sequence ID" value="APZ42751.1"/>
    <property type="molecule type" value="Genomic_DNA"/>
</dbReference>
<protein>
    <recommendedName>
        <fullName evidence="3">SPOR domain-containing protein</fullName>
    </recommendedName>
</protein>
<dbReference type="GO" id="GO:0030428">
    <property type="term" value="C:cell septum"/>
    <property type="evidence" value="ECO:0007669"/>
    <property type="project" value="TreeGrafter"/>
</dbReference>
<dbReference type="GO" id="GO:0032153">
    <property type="term" value="C:cell division site"/>
    <property type="evidence" value="ECO:0007669"/>
    <property type="project" value="TreeGrafter"/>
</dbReference>
<evidence type="ECO:0000256" key="1">
    <source>
        <dbReference type="SAM" id="MobiDB-lite"/>
    </source>
</evidence>
<dbReference type="GO" id="GO:0042834">
    <property type="term" value="F:peptidoglycan binding"/>
    <property type="evidence" value="ECO:0007669"/>
    <property type="project" value="InterPro"/>
</dbReference>
<dbReference type="Pfam" id="PF05036">
    <property type="entry name" value="SPOR"/>
    <property type="match status" value="1"/>
</dbReference>
<dbReference type="InterPro" id="IPR052521">
    <property type="entry name" value="Cell_div_SPOR-domain"/>
</dbReference>
<evidence type="ECO:0000313" key="5">
    <source>
        <dbReference type="Proteomes" id="UP000243807"/>
    </source>
</evidence>
<keyword evidence="2" id="KW-0812">Transmembrane</keyword>
<feature type="transmembrane region" description="Helical" evidence="2">
    <location>
        <begin position="21"/>
        <end position="44"/>
    </location>
</feature>